<reference evidence="1 2" key="1">
    <citation type="submission" date="2019-01" db="EMBL/GenBank/DDBJ databases">
        <title>Comparative genomic analysis identifies haemin-independent Haemophilus haemolyticus: a formal re-classification of Haemophilus intermedius.</title>
        <authorList>
            <person name="Harris T.M."/>
            <person name="Price E.P."/>
            <person name="Sarovich D.S."/>
            <person name="Norskov-Lauritsen N."/>
            <person name="Beissbarth J."/>
            <person name="Chang A.B."/>
            <person name="Smith-Vaughan H.C."/>
        </authorList>
    </citation>
    <scope>NUCLEOTIDE SEQUENCE [LARGE SCALE GENOMIC DNA]</scope>
    <source>
        <strain evidence="1 2">60824 B Hi-4</strain>
    </source>
</reference>
<dbReference type="AlphaFoldDB" id="A0A502LQU7"/>
<evidence type="ECO:0000313" key="2">
    <source>
        <dbReference type="Proteomes" id="UP000316888"/>
    </source>
</evidence>
<proteinExistence type="predicted"/>
<gene>
    <name evidence="1" type="ORF">EUX48_03555</name>
</gene>
<dbReference type="Proteomes" id="UP000316888">
    <property type="component" value="Unassembled WGS sequence"/>
</dbReference>
<sequence>MTNLQNFKKQLNSVAPIECDLKVGDRVIYKNDFGIKFGPFEVIGFEKKEDISGGRFVYLNSDSYWFPVKADQLTKQ</sequence>
<dbReference type="RefSeq" id="WP_140535542.1">
    <property type="nucleotide sequence ID" value="NZ_SDPB01000010.1"/>
</dbReference>
<comment type="caution">
    <text evidence="1">The sequence shown here is derived from an EMBL/GenBank/DDBJ whole genome shotgun (WGS) entry which is preliminary data.</text>
</comment>
<organism evidence="1 2">
    <name type="scientific">Haemophilus haemolyticus</name>
    <dbReference type="NCBI Taxonomy" id="726"/>
    <lineage>
        <taxon>Bacteria</taxon>
        <taxon>Pseudomonadati</taxon>
        <taxon>Pseudomonadota</taxon>
        <taxon>Gammaproteobacteria</taxon>
        <taxon>Pasteurellales</taxon>
        <taxon>Pasteurellaceae</taxon>
        <taxon>Haemophilus</taxon>
    </lineage>
</organism>
<evidence type="ECO:0000313" key="1">
    <source>
        <dbReference type="EMBL" id="TPH23893.1"/>
    </source>
</evidence>
<accession>A0A502LQU7</accession>
<dbReference type="EMBL" id="SDPB01000010">
    <property type="protein sequence ID" value="TPH23893.1"/>
    <property type="molecule type" value="Genomic_DNA"/>
</dbReference>
<name>A0A502LQU7_HAEHA</name>
<protein>
    <submittedName>
        <fullName evidence="1">Uncharacterized protein</fullName>
    </submittedName>
</protein>